<evidence type="ECO:0000313" key="1">
    <source>
        <dbReference type="EMBL" id="EPS97557.1"/>
    </source>
</evidence>
<dbReference type="OrthoDB" id="2100128at2759"/>
<organism evidence="1 2">
    <name type="scientific">Fomitopsis schrenkii</name>
    <name type="common">Brown rot fungus</name>
    <dbReference type="NCBI Taxonomy" id="2126942"/>
    <lineage>
        <taxon>Eukaryota</taxon>
        <taxon>Fungi</taxon>
        <taxon>Dikarya</taxon>
        <taxon>Basidiomycota</taxon>
        <taxon>Agaricomycotina</taxon>
        <taxon>Agaricomycetes</taxon>
        <taxon>Polyporales</taxon>
        <taxon>Fomitopsis</taxon>
    </lineage>
</organism>
<dbReference type="PANTHER" id="PTHR39398:SF1">
    <property type="entry name" value="CSN8_PSMD8_EIF3K DOMAIN-CONTAINING PROTEIN"/>
    <property type="match status" value="1"/>
</dbReference>
<dbReference type="AlphaFoldDB" id="S8DY44"/>
<protein>
    <submittedName>
        <fullName evidence="1">Uncharacterized protein</fullName>
    </submittedName>
</protein>
<dbReference type="InParanoid" id="S8DY44"/>
<dbReference type="HOGENOM" id="CLU_042182_1_0_1"/>
<accession>S8DY44</accession>
<dbReference type="EMBL" id="KE504175">
    <property type="protein sequence ID" value="EPS97557.1"/>
    <property type="molecule type" value="Genomic_DNA"/>
</dbReference>
<dbReference type="STRING" id="743788.S8DY44"/>
<name>S8DY44_FOMSC</name>
<dbReference type="eggNOG" id="ENOG502SBJ3">
    <property type="taxonomic scope" value="Eukaryota"/>
</dbReference>
<gene>
    <name evidence="1" type="ORF">FOMPIDRAFT_1031950</name>
</gene>
<keyword evidence="2" id="KW-1185">Reference proteome</keyword>
<reference evidence="1 2" key="1">
    <citation type="journal article" date="2012" name="Science">
        <title>The Paleozoic origin of enzymatic lignin decomposition reconstructed from 31 fungal genomes.</title>
        <authorList>
            <person name="Floudas D."/>
            <person name="Binder M."/>
            <person name="Riley R."/>
            <person name="Barry K."/>
            <person name="Blanchette R.A."/>
            <person name="Henrissat B."/>
            <person name="Martinez A.T."/>
            <person name="Otillar R."/>
            <person name="Spatafora J.W."/>
            <person name="Yadav J.S."/>
            <person name="Aerts A."/>
            <person name="Benoit I."/>
            <person name="Boyd A."/>
            <person name="Carlson A."/>
            <person name="Copeland A."/>
            <person name="Coutinho P.M."/>
            <person name="de Vries R.P."/>
            <person name="Ferreira P."/>
            <person name="Findley K."/>
            <person name="Foster B."/>
            <person name="Gaskell J."/>
            <person name="Glotzer D."/>
            <person name="Gorecki P."/>
            <person name="Heitman J."/>
            <person name="Hesse C."/>
            <person name="Hori C."/>
            <person name="Igarashi K."/>
            <person name="Jurgens J.A."/>
            <person name="Kallen N."/>
            <person name="Kersten P."/>
            <person name="Kohler A."/>
            <person name="Kuees U."/>
            <person name="Kumar T.K.A."/>
            <person name="Kuo A."/>
            <person name="LaButti K."/>
            <person name="Larrondo L.F."/>
            <person name="Lindquist E."/>
            <person name="Ling A."/>
            <person name="Lombard V."/>
            <person name="Lucas S."/>
            <person name="Lundell T."/>
            <person name="Martin R."/>
            <person name="McLaughlin D.J."/>
            <person name="Morgenstern I."/>
            <person name="Morin E."/>
            <person name="Murat C."/>
            <person name="Nagy L.G."/>
            <person name="Nolan M."/>
            <person name="Ohm R.A."/>
            <person name="Patyshakuliyeva A."/>
            <person name="Rokas A."/>
            <person name="Ruiz-Duenas F.J."/>
            <person name="Sabat G."/>
            <person name="Salamov A."/>
            <person name="Samejima M."/>
            <person name="Schmutz J."/>
            <person name="Slot J.C."/>
            <person name="St John F."/>
            <person name="Stenlid J."/>
            <person name="Sun H."/>
            <person name="Sun S."/>
            <person name="Syed K."/>
            <person name="Tsang A."/>
            <person name="Wiebenga A."/>
            <person name="Young D."/>
            <person name="Pisabarro A."/>
            <person name="Eastwood D.C."/>
            <person name="Martin F."/>
            <person name="Cullen D."/>
            <person name="Grigoriev I.V."/>
            <person name="Hibbett D.S."/>
        </authorList>
    </citation>
    <scope>NUCLEOTIDE SEQUENCE</scope>
    <source>
        <strain evidence="2">FP-58527</strain>
    </source>
</reference>
<sequence length="351" mass="40303">MAYKAPHTRQHRVYQPGKRHMELMPSLSRSSGLDQDGDALRDHKVQEEYRTFIQGKVDEFWKRYPYGTGESLSKDQKRRLESQENILILFRKLREGLLATDRKDAFALEAYETSLYLSIIFHSDKQTTSILPHLLPHLYLIRPEAHIPRHTHRAISTSLLSLLYHLLQGYPSQSQYHEFSHSLPHAFLPRDSAAYRWLTQLTRCLRTRNYARLQELTDRSAFAQFLSVSESAEGGRRERAGAGPPIDLALEAMCVLVEGVRTKARATAWLVIRSAYRELHCVQPPVDAPTAHASTNEWLTRSLALHPLECPITEAMEAVDVWLEEKCTEGEVRRKEGAEGRWIVCKVPLKA</sequence>
<dbReference type="PANTHER" id="PTHR39398">
    <property type="entry name" value="YALI0F14311P"/>
    <property type="match status" value="1"/>
</dbReference>
<dbReference type="Proteomes" id="UP000015241">
    <property type="component" value="Unassembled WGS sequence"/>
</dbReference>
<evidence type="ECO:0000313" key="2">
    <source>
        <dbReference type="Proteomes" id="UP000015241"/>
    </source>
</evidence>
<proteinExistence type="predicted"/>